<protein>
    <submittedName>
        <fullName evidence="3">Disease resistance protein</fullName>
    </submittedName>
</protein>
<reference evidence="3 4" key="2">
    <citation type="journal article" date="2017" name="Front. Plant Sci.">
        <title>Gene Classification and Mining of Molecular Markers Useful in Red Clover (Trifolium pratense) Breeding.</title>
        <authorList>
            <person name="Istvanek J."/>
            <person name="Dluhosova J."/>
            <person name="Dluhos P."/>
            <person name="Patkova L."/>
            <person name="Nedelnik J."/>
            <person name="Repkova J."/>
        </authorList>
    </citation>
    <scope>NUCLEOTIDE SEQUENCE [LARGE SCALE GENOMIC DNA]</scope>
    <source>
        <strain evidence="4">cv. Tatra</strain>
        <tissue evidence="3">Young leaves</tissue>
    </source>
</reference>
<dbReference type="GO" id="GO:0016787">
    <property type="term" value="F:hydrolase activity"/>
    <property type="evidence" value="ECO:0007669"/>
    <property type="project" value="UniProtKB-KW"/>
</dbReference>
<reference evidence="3 4" key="1">
    <citation type="journal article" date="2014" name="Am. J. Bot.">
        <title>Genome assembly and annotation for red clover (Trifolium pratense; Fabaceae).</title>
        <authorList>
            <person name="Istvanek J."/>
            <person name="Jaros M."/>
            <person name="Krenek A."/>
            <person name="Repkova J."/>
        </authorList>
    </citation>
    <scope>NUCLEOTIDE SEQUENCE [LARGE SCALE GENOMIC DNA]</scope>
    <source>
        <strain evidence="4">cv. Tatra</strain>
        <tissue evidence="3">Young leaves</tissue>
    </source>
</reference>
<gene>
    <name evidence="3" type="ORF">L195_g020256</name>
</gene>
<dbReference type="PANTHER" id="PTHR47090:SF5">
    <property type="entry name" value="ENHANCED DISEASE SUSCEPTIBILITY PROTEIN"/>
    <property type="match status" value="1"/>
</dbReference>
<evidence type="ECO:0000256" key="1">
    <source>
        <dbReference type="ARBA" id="ARBA00022801"/>
    </source>
</evidence>
<comment type="caution">
    <text evidence="3">The sequence shown here is derived from an EMBL/GenBank/DDBJ whole genome shotgun (WGS) entry which is preliminary data.</text>
</comment>
<dbReference type="SUPFAM" id="SSF53474">
    <property type="entry name" value="alpha/beta-Hydrolases"/>
    <property type="match status" value="1"/>
</dbReference>
<dbReference type="EMBL" id="ASHM01015128">
    <property type="protein sequence ID" value="PNX97037.1"/>
    <property type="molecule type" value="Genomic_DNA"/>
</dbReference>
<dbReference type="Gene3D" id="3.40.50.1820">
    <property type="entry name" value="alpha/beta hydrolase"/>
    <property type="match status" value="1"/>
</dbReference>
<dbReference type="Pfam" id="PF01764">
    <property type="entry name" value="Lipase_3"/>
    <property type="match status" value="1"/>
</dbReference>
<name>A0A2K3N1Y2_TRIPR</name>
<dbReference type="InterPro" id="IPR029058">
    <property type="entry name" value="AB_hydrolase_fold"/>
</dbReference>
<organism evidence="3 4">
    <name type="scientific">Trifolium pratense</name>
    <name type="common">Red clover</name>
    <dbReference type="NCBI Taxonomy" id="57577"/>
    <lineage>
        <taxon>Eukaryota</taxon>
        <taxon>Viridiplantae</taxon>
        <taxon>Streptophyta</taxon>
        <taxon>Embryophyta</taxon>
        <taxon>Tracheophyta</taxon>
        <taxon>Spermatophyta</taxon>
        <taxon>Magnoliopsida</taxon>
        <taxon>eudicotyledons</taxon>
        <taxon>Gunneridae</taxon>
        <taxon>Pentapetalae</taxon>
        <taxon>rosids</taxon>
        <taxon>fabids</taxon>
        <taxon>Fabales</taxon>
        <taxon>Fabaceae</taxon>
        <taxon>Papilionoideae</taxon>
        <taxon>50 kb inversion clade</taxon>
        <taxon>NPAAA clade</taxon>
        <taxon>Hologalegina</taxon>
        <taxon>IRL clade</taxon>
        <taxon>Trifolieae</taxon>
        <taxon>Trifolium</taxon>
    </lineage>
</organism>
<dbReference type="STRING" id="57577.A0A2K3N1Y2"/>
<feature type="domain" description="Fungal lipase-type" evidence="2">
    <location>
        <begin position="80"/>
        <end position="177"/>
    </location>
</feature>
<dbReference type="AlphaFoldDB" id="A0A2K3N1Y2"/>
<evidence type="ECO:0000259" key="2">
    <source>
        <dbReference type="Pfam" id="PF01764"/>
    </source>
</evidence>
<proteinExistence type="predicted"/>
<feature type="non-terminal residue" evidence="3">
    <location>
        <position position="354"/>
    </location>
</feature>
<sequence>MVGGLVGDNIGLNEEVIKKTCSLSFKAHKSPNQPYIYETFRTSSDLTEYLVISFPGSWVETDWFVRKPFGETKIDLAQFPLLKSVGNDETALVNEAFLNRFDRLLKFSSIISEVNKAMAEGKQVVFAGHSSGAVLAILATFRALEENLNSNKTNQIQHKSPMCVTFGSPLIVPRIFLAPFSSIEKLFSSVLQLLTPKNNKSEPSFTQDSIEDSVSCEFYSTVMRNVATVTSHVACNLMGSTNLLLETMTNFVELSPYRPFGTYIFCDGNGQLIVVRNSDAVLQLMFHIAQLRDLKQLSEVANKSILQHLAYEAELEESLGMQNVVYLNKLDILPLSAKDGPDIDIAAALDSLGL</sequence>
<dbReference type="PANTHER" id="PTHR47090">
    <property type="entry name" value="PROTEIN EDS1-RELATED"/>
    <property type="match status" value="1"/>
</dbReference>
<dbReference type="GO" id="GO:0006629">
    <property type="term" value="P:lipid metabolic process"/>
    <property type="evidence" value="ECO:0007669"/>
    <property type="project" value="InterPro"/>
</dbReference>
<keyword evidence="1" id="KW-0378">Hydrolase</keyword>
<evidence type="ECO:0000313" key="3">
    <source>
        <dbReference type="EMBL" id="PNX97037.1"/>
    </source>
</evidence>
<accession>A0A2K3N1Y2</accession>
<dbReference type="InterPro" id="IPR044214">
    <property type="entry name" value="EDS1-like"/>
</dbReference>
<dbReference type="InterPro" id="IPR002921">
    <property type="entry name" value="Fungal_lipase-type"/>
</dbReference>
<dbReference type="GO" id="GO:0006952">
    <property type="term" value="P:defense response"/>
    <property type="evidence" value="ECO:0007669"/>
    <property type="project" value="InterPro"/>
</dbReference>
<dbReference type="Proteomes" id="UP000236291">
    <property type="component" value="Unassembled WGS sequence"/>
</dbReference>
<dbReference type="ExpressionAtlas" id="A0A2K3N1Y2">
    <property type="expression patterns" value="baseline"/>
</dbReference>
<evidence type="ECO:0000313" key="4">
    <source>
        <dbReference type="Proteomes" id="UP000236291"/>
    </source>
</evidence>